<comment type="caution">
    <text evidence="2">The sequence shown here is derived from an EMBL/GenBank/DDBJ whole genome shotgun (WGS) entry which is preliminary data.</text>
</comment>
<protein>
    <recommendedName>
        <fullName evidence="4">Secreted protein</fullName>
    </recommendedName>
</protein>
<evidence type="ECO:0000313" key="2">
    <source>
        <dbReference type="EMBL" id="ORA79292.1"/>
    </source>
</evidence>
<evidence type="ECO:0008006" key="4">
    <source>
        <dbReference type="Google" id="ProtNLM"/>
    </source>
</evidence>
<name>A0ABX3SMM8_MYCMA</name>
<evidence type="ECO:0000256" key="1">
    <source>
        <dbReference type="SAM" id="SignalP"/>
    </source>
</evidence>
<dbReference type="Proteomes" id="UP000243140">
    <property type="component" value="Unassembled WGS sequence"/>
</dbReference>
<proteinExistence type="predicted"/>
<evidence type="ECO:0000313" key="3">
    <source>
        <dbReference type="Proteomes" id="UP000243140"/>
    </source>
</evidence>
<gene>
    <name evidence="2" type="ORF">BST29_19590</name>
</gene>
<feature type="signal peptide" evidence="1">
    <location>
        <begin position="1"/>
        <end position="28"/>
    </location>
</feature>
<feature type="chain" id="PRO_5046758096" description="Secreted protein" evidence="1">
    <location>
        <begin position="29"/>
        <end position="206"/>
    </location>
</feature>
<dbReference type="EMBL" id="MVHV01000023">
    <property type="protein sequence ID" value="ORA79292.1"/>
    <property type="molecule type" value="Genomic_DNA"/>
</dbReference>
<reference evidence="2 3" key="1">
    <citation type="submission" date="2017-02" db="EMBL/GenBank/DDBJ databases">
        <title>The new phylogeny of genus Mycobacterium.</title>
        <authorList>
            <person name="Tortoli E."/>
            <person name="Trovato A."/>
            <person name="Cirillo D.M."/>
        </authorList>
    </citation>
    <scope>NUCLEOTIDE SEQUENCE [LARGE SCALE GENOMIC DNA]</scope>
    <source>
        <strain evidence="2 3">IP1130001</strain>
    </source>
</reference>
<organism evidence="2 3">
    <name type="scientific">Mycobacterium malmoense</name>
    <dbReference type="NCBI Taxonomy" id="1780"/>
    <lineage>
        <taxon>Bacteria</taxon>
        <taxon>Bacillati</taxon>
        <taxon>Actinomycetota</taxon>
        <taxon>Actinomycetes</taxon>
        <taxon>Mycobacteriales</taxon>
        <taxon>Mycobacteriaceae</taxon>
        <taxon>Mycobacterium</taxon>
    </lineage>
</organism>
<keyword evidence="3" id="KW-1185">Reference proteome</keyword>
<accession>A0ABX3SMM8</accession>
<keyword evidence="1" id="KW-0732">Signal</keyword>
<sequence>MRVSAYQIRNVVAALALVAVTGIPTADADPVTLPPMTSGGGGPIIGGGNNAGIAQQLTGLGNPNVQEVDGSGAAQFITAAAAVANPQLAAPFGLLRRALTCQTNNAGFGARAYRRNDGQWGGAMLVAAKSATPNVDALTSCAKTNWRRATAGSDTAMCDSGWTTPNSFDSRRGGAEAYYIFLAGTADDFCTALNAKYKTNASAWPF</sequence>